<dbReference type="EMBL" id="VSSQ01113513">
    <property type="protein sequence ID" value="MPN49871.1"/>
    <property type="molecule type" value="Genomic_DNA"/>
</dbReference>
<dbReference type="AlphaFoldDB" id="A0A645IEX9"/>
<accession>A0A645IEX9</accession>
<evidence type="ECO:0000313" key="1">
    <source>
        <dbReference type="EMBL" id="MPN49871.1"/>
    </source>
</evidence>
<gene>
    <name evidence="1" type="ORF">SDC9_197495</name>
</gene>
<reference evidence="1" key="1">
    <citation type="submission" date="2019-08" db="EMBL/GenBank/DDBJ databases">
        <authorList>
            <person name="Kucharzyk K."/>
            <person name="Murdoch R.W."/>
            <person name="Higgins S."/>
            <person name="Loffler F."/>
        </authorList>
    </citation>
    <scope>NUCLEOTIDE SEQUENCE</scope>
</reference>
<comment type="caution">
    <text evidence="1">The sequence shown here is derived from an EMBL/GenBank/DDBJ whole genome shotgun (WGS) entry which is preliminary data.</text>
</comment>
<organism evidence="1">
    <name type="scientific">bioreactor metagenome</name>
    <dbReference type="NCBI Taxonomy" id="1076179"/>
    <lineage>
        <taxon>unclassified sequences</taxon>
        <taxon>metagenomes</taxon>
        <taxon>ecological metagenomes</taxon>
    </lineage>
</organism>
<name>A0A645IEX9_9ZZZZ</name>
<sequence>MDCPRKDLFAGAAFTGNQNSRIGLSRFLGFVLYCFDGQTLADNIIEIYSGNTSRLRKFRIISRPKTGDNSLDYIINQHWPCIDKIVVMLAVMPNTDFTINKAGTAY</sequence>
<protein>
    <submittedName>
        <fullName evidence="1">Uncharacterized protein</fullName>
    </submittedName>
</protein>
<proteinExistence type="predicted"/>